<dbReference type="PANTHER" id="PTHR10009:SF18">
    <property type="entry name" value="PROTEIN YELLOW-LIKE PROTEIN"/>
    <property type="match status" value="1"/>
</dbReference>
<dbReference type="InterPro" id="IPR017996">
    <property type="entry name" value="MRJP/yellow-related"/>
</dbReference>
<gene>
    <name evidence="3" type="ORF">PAN31117_00591</name>
</gene>
<reference evidence="3 4" key="1">
    <citation type="submission" date="2019-08" db="EMBL/GenBank/DDBJ databases">
        <authorList>
            <person name="Peeters C."/>
        </authorList>
    </citation>
    <scope>NUCLEOTIDE SEQUENCE [LARGE SCALE GENOMIC DNA]</scope>
    <source>
        <strain evidence="3 4">LMG 31117</strain>
    </source>
</reference>
<accession>A0A5E4ZJE3</accession>
<evidence type="ECO:0000256" key="2">
    <source>
        <dbReference type="ARBA" id="ARBA00022525"/>
    </source>
</evidence>
<evidence type="ECO:0000313" key="4">
    <source>
        <dbReference type="Proteomes" id="UP000383122"/>
    </source>
</evidence>
<dbReference type="Proteomes" id="UP000383122">
    <property type="component" value="Unassembled WGS sequence"/>
</dbReference>
<evidence type="ECO:0000313" key="3">
    <source>
        <dbReference type="EMBL" id="VVE61479.1"/>
    </source>
</evidence>
<organism evidence="3 4">
    <name type="scientific">Pandoraea anapnoica</name>
    <dbReference type="NCBI Taxonomy" id="2508301"/>
    <lineage>
        <taxon>Bacteria</taxon>
        <taxon>Pseudomonadati</taxon>
        <taxon>Pseudomonadota</taxon>
        <taxon>Betaproteobacteria</taxon>
        <taxon>Burkholderiales</taxon>
        <taxon>Burkholderiaceae</taxon>
        <taxon>Pandoraea</taxon>
    </lineage>
</organism>
<dbReference type="PANTHER" id="PTHR10009">
    <property type="entry name" value="PROTEIN YELLOW-RELATED"/>
    <property type="match status" value="1"/>
</dbReference>
<proteinExistence type="predicted"/>
<dbReference type="AlphaFoldDB" id="A0A5E4ZJE3"/>
<keyword evidence="2" id="KW-0964">Secreted</keyword>
<dbReference type="GO" id="GO:0005576">
    <property type="term" value="C:extracellular region"/>
    <property type="evidence" value="ECO:0007669"/>
    <property type="project" value="UniProtKB-SubCell"/>
</dbReference>
<name>A0A5E4ZJE3_9BURK</name>
<evidence type="ECO:0000256" key="1">
    <source>
        <dbReference type="ARBA" id="ARBA00004613"/>
    </source>
</evidence>
<dbReference type="EMBL" id="CABPSP010000001">
    <property type="protein sequence ID" value="VVE61479.1"/>
    <property type="molecule type" value="Genomic_DNA"/>
</dbReference>
<evidence type="ECO:0008006" key="5">
    <source>
        <dbReference type="Google" id="ProtNLM"/>
    </source>
</evidence>
<dbReference type="InterPro" id="IPR011042">
    <property type="entry name" value="6-blade_b-propeller_TolB-like"/>
</dbReference>
<sequence>MPPIHSMLENNVLHLFKKRPLILIAVAILSAMSLIASTASTSTAASAVQTDELVAVRKNTQMPWNAVVVDPRGRFIVSSPLWTGNTGPAVAIAKENGSLTPYPDVGWNRWKAGDDATRAFVSVNAIHADTRGDLWIVDTGSPDFGGTPVAGGPKIVHVDPRTDTVVRVYAFPKDVIRAHTYIDDIRINGRHAYITDAGEGAVLVLNLENGNVRRRFDGMPFARARAHDLIVVNGKVLTGSDDGPLKVNADPLELSPDGRTFYFGPLSGPLSQIETRYLDDETLDDKTLAKHVSTWFDNPPVGGTAMGADGSLYYPPLADNSLMRRAPDGTVSMLLRDHRLRWVDAPFLDGKGHIFLPVPQIDGAAPFNHGQSTIRFPVELFKFSLPSGLK</sequence>
<dbReference type="Gene3D" id="2.120.10.30">
    <property type="entry name" value="TolB, C-terminal domain"/>
    <property type="match status" value="1"/>
</dbReference>
<comment type="subcellular location">
    <subcellularLocation>
        <location evidence="1">Secreted</location>
    </subcellularLocation>
</comment>
<keyword evidence="4" id="KW-1185">Reference proteome</keyword>
<protein>
    <recommendedName>
        <fullName evidence="5">Major royal jelly protein</fullName>
    </recommendedName>
</protein>
<dbReference type="Pfam" id="PF03022">
    <property type="entry name" value="MRJP"/>
    <property type="match status" value="1"/>
</dbReference>
<dbReference type="SUPFAM" id="SSF101898">
    <property type="entry name" value="NHL repeat"/>
    <property type="match status" value="1"/>
</dbReference>